<dbReference type="CDD" id="cd17511">
    <property type="entry name" value="YbjN_AmyR-like"/>
    <property type="match status" value="1"/>
</dbReference>
<evidence type="ECO:0000313" key="2">
    <source>
        <dbReference type="Proteomes" id="UP000265341"/>
    </source>
</evidence>
<dbReference type="Proteomes" id="UP000265341">
    <property type="component" value="Unassembled WGS sequence"/>
</dbReference>
<organism evidence="1 2">
    <name type="scientific">Calidithermus roseus</name>
    <dbReference type="NCBI Taxonomy" id="1644118"/>
    <lineage>
        <taxon>Bacteria</taxon>
        <taxon>Thermotogati</taxon>
        <taxon>Deinococcota</taxon>
        <taxon>Deinococci</taxon>
        <taxon>Thermales</taxon>
        <taxon>Thermaceae</taxon>
        <taxon>Calidithermus</taxon>
    </lineage>
</organism>
<reference evidence="1 2" key="1">
    <citation type="submission" date="2018-08" db="EMBL/GenBank/DDBJ databases">
        <title>Meiothermus roseus NBRC 110900 genome sequencing project.</title>
        <authorList>
            <person name="Da Costa M.S."/>
            <person name="Albuquerque L."/>
            <person name="Raposo P."/>
            <person name="Froufe H.J.C."/>
            <person name="Barroso C.S."/>
            <person name="Egas C."/>
        </authorList>
    </citation>
    <scope>NUCLEOTIDE SEQUENCE [LARGE SCALE GENOMIC DNA]</scope>
    <source>
        <strain evidence="1 2">NBRC 110900</strain>
    </source>
</reference>
<sequence>MESEILSLNAETLRLLLELPGIQAERIEEDLFSITYPTGLKARLITYGDDPLRSLQLRAGFSGFSKIELKHMNQWNKRYRFSKAYLDDDGDPLLETDLELTGVTRETVVKFVQNFDDQSNLFFSYLRMIDAGIVE</sequence>
<dbReference type="RefSeq" id="WP_119275480.1">
    <property type="nucleotide sequence ID" value="NZ_QWLA01000001.1"/>
</dbReference>
<comment type="caution">
    <text evidence="1">The sequence shown here is derived from an EMBL/GenBank/DDBJ whole genome shotgun (WGS) entry which is preliminary data.</text>
</comment>
<dbReference type="Pfam" id="PF10722">
    <property type="entry name" value="YbjN"/>
    <property type="match status" value="1"/>
</dbReference>
<dbReference type="AlphaFoldDB" id="A0A399EZB2"/>
<keyword evidence="2" id="KW-1185">Reference proteome</keyword>
<dbReference type="OrthoDB" id="33037at2"/>
<proteinExistence type="predicted"/>
<evidence type="ECO:0000313" key="1">
    <source>
        <dbReference type="EMBL" id="RIH89884.1"/>
    </source>
</evidence>
<accession>A0A399EZB2</accession>
<dbReference type="InterPro" id="IPR019660">
    <property type="entry name" value="Put_sensory_transdc_reg_YbjN"/>
</dbReference>
<protein>
    <submittedName>
        <fullName evidence="1">Putative bacterial sensory transduction regulator</fullName>
    </submittedName>
</protein>
<gene>
    <name evidence="1" type="ORF">Mrose_00109</name>
</gene>
<name>A0A399EZB2_9DEIN</name>
<dbReference type="EMBL" id="QWLA01000001">
    <property type="protein sequence ID" value="RIH89884.1"/>
    <property type="molecule type" value="Genomic_DNA"/>
</dbReference>